<proteinExistence type="predicted"/>
<accession>A0A8H4YNT8</accession>
<protein>
    <submittedName>
        <fullName evidence="1">Uncharacterized protein</fullName>
    </submittedName>
</protein>
<dbReference type="AlphaFoldDB" id="A0A8H4YNT8"/>
<gene>
    <name evidence="1" type="ORF">FANTH_13417</name>
</gene>
<name>A0A8H4YNT8_9HYPO</name>
<reference evidence="1 2" key="1">
    <citation type="journal article" date="2020" name="BMC Genomics">
        <title>Correction to: Identification and distribution of gene clusters required for synthesis of sphingolipid metabolism inhibitors in diverse species of the filamentous fungus Fusarium.</title>
        <authorList>
            <person name="Kim H.S."/>
            <person name="Lohmar J.M."/>
            <person name="Busman M."/>
            <person name="Brown D.W."/>
            <person name="Naumann T.A."/>
            <person name="Divon H.H."/>
            <person name="Lysoe E."/>
            <person name="Uhlig S."/>
            <person name="Proctor R.H."/>
        </authorList>
    </citation>
    <scope>NUCLEOTIDE SEQUENCE [LARGE SCALE GENOMIC DNA]</scope>
    <source>
        <strain evidence="1 2">NRRL 25214</strain>
    </source>
</reference>
<dbReference type="InterPro" id="IPR022698">
    <property type="entry name" value="OrsD"/>
</dbReference>
<evidence type="ECO:0000313" key="1">
    <source>
        <dbReference type="EMBL" id="KAF5231437.1"/>
    </source>
</evidence>
<organism evidence="1 2">
    <name type="scientific">Fusarium anthophilum</name>
    <dbReference type="NCBI Taxonomy" id="48485"/>
    <lineage>
        <taxon>Eukaryota</taxon>
        <taxon>Fungi</taxon>
        <taxon>Dikarya</taxon>
        <taxon>Ascomycota</taxon>
        <taxon>Pezizomycotina</taxon>
        <taxon>Sordariomycetes</taxon>
        <taxon>Hypocreomycetidae</taxon>
        <taxon>Hypocreales</taxon>
        <taxon>Nectriaceae</taxon>
        <taxon>Fusarium</taxon>
        <taxon>Fusarium fujikuroi species complex</taxon>
    </lineage>
</organism>
<comment type="caution">
    <text evidence="1">The sequence shown here is derived from an EMBL/GenBank/DDBJ whole genome shotgun (WGS) entry which is preliminary data.</text>
</comment>
<evidence type="ECO:0000313" key="2">
    <source>
        <dbReference type="Proteomes" id="UP000573603"/>
    </source>
</evidence>
<keyword evidence="2" id="KW-1185">Reference proteome</keyword>
<dbReference type="EMBL" id="JABEVY010000482">
    <property type="protein sequence ID" value="KAF5231437.1"/>
    <property type="molecule type" value="Genomic_DNA"/>
</dbReference>
<dbReference type="Proteomes" id="UP000573603">
    <property type="component" value="Unassembled WGS sequence"/>
</dbReference>
<dbReference type="Pfam" id="PF12013">
    <property type="entry name" value="OrsD"/>
    <property type="match status" value="1"/>
</dbReference>
<sequence>MANNSLLDNLQLFQLFFDTIARLLICTKESCKFALSNGPSRVTTHLREKDPISTEARNRLNQLLKSLSSAPLELDDASPRAYGSPEHDKLRVYEGFACTNYQCRTINLPLARRHQSNSPDNCCDPGARSAGPHRRLDFDPKFEYVYLQTWTTGPTQKHWIIKQGGTPGVMTVAPLAQPADMTAFPLQTPWLDRTDWDRRYSSRGRREVLAALTRAFTSLGERDYCIGHGQRGVDKDPVSLGEDEDRIACLVRLVDVMMYRYVEKARMTSRHMLCWLRSTQASSM</sequence>